<sequence length="123" mass="13012">MTGERRERGGWTYLVAAHRTSTVRPKISASRAPRRAPRPPAPELRCVRPNWPSVGRSASPPPDLHAAVARSPPHRQICAAARAPSPSLDLPSSSAAPPGERSSAEGGRKPSPVGERGEGDAME</sequence>
<dbReference type="AlphaFoldDB" id="J3KVQ5"/>
<reference evidence="2" key="2">
    <citation type="submission" date="2013-04" db="UniProtKB">
        <authorList>
            <consortium name="EnsemblPlants"/>
        </authorList>
    </citation>
    <scope>IDENTIFICATION</scope>
</reference>
<keyword evidence="3" id="KW-1185">Reference proteome</keyword>
<evidence type="ECO:0000313" key="2">
    <source>
        <dbReference type="EnsemblPlants" id="OB01G10610.1"/>
    </source>
</evidence>
<name>J3KVQ5_ORYBR</name>
<feature type="region of interest" description="Disordered" evidence="1">
    <location>
        <begin position="18"/>
        <end position="123"/>
    </location>
</feature>
<dbReference type="Proteomes" id="UP000006038">
    <property type="component" value="Chromosome 1"/>
</dbReference>
<dbReference type="HOGENOM" id="CLU_2018734_0_0_1"/>
<dbReference type="Gramene" id="OB01G10610.1">
    <property type="protein sequence ID" value="OB01G10610.1"/>
    <property type="gene ID" value="OB01G10610"/>
</dbReference>
<dbReference type="EnsemblPlants" id="OB01G10610.1">
    <property type="protein sequence ID" value="OB01G10610.1"/>
    <property type="gene ID" value="OB01G10610"/>
</dbReference>
<evidence type="ECO:0000313" key="3">
    <source>
        <dbReference type="Proteomes" id="UP000006038"/>
    </source>
</evidence>
<evidence type="ECO:0000256" key="1">
    <source>
        <dbReference type="SAM" id="MobiDB-lite"/>
    </source>
</evidence>
<reference evidence="2" key="1">
    <citation type="journal article" date="2013" name="Nat. Commun.">
        <title>Whole-genome sequencing of Oryza brachyantha reveals mechanisms underlying Oryza genome evolution.</title>
        <authorList>
            <person name="Chen J."/>
            <person name="Huang Q."/>
            <person name="Gao D."/>
            <person name="Wang J."/>
            <person name="Lang Y."/>
            <person name="Liu T."/>
            <person name="Li B."/>
            <person name="Bai Z."/>
            <person name="Luis Goicoechea J."/>
            <person name="Liang C."/>
            <person name="Chen C."/>
            <person name="Zhang W."/>
            <person name="Sun S."/>
            <person name="Liao Y."/>
            <person name="Zhang X."/>
            <person name="Yang L."/>
            <person name="Song C."/>
            <person name="Wang M."/>
            <person name="Shi J."/>
            <person name="Liu G."/>
            <person name="Liu J."/>
            <person name="Zhou H."/>
            <person name="Zhou W."/>
            <person name="Yu Q."/>
            <person name="An N."/>
            <person name="Chen Y."/>
            <person name="Cai Q."/>
            <person name="Wang B."/>
            <person name="Liu B."/>
            <person name="Min J."/>
            <person name="Huang Y."/>
            <person name="Wu H."/>
            <person name="Li Z."/>
            <person name="Zhang Y."/>
            <person name="Yin Y."/>
            <person name="Song W."/>
            <person name="Jiang J."/>
            <person name="Jackson S.A."/>
            <person name="Wing R.A."/>
            <person name="Wang J."/>
            <person name="Chen M."/>
        </authorList>
    </citation>
    <scope>NUCLEOTIDE SEQUENCE [LARGE SCALE GENOMIC DNA]</scope>
    <source>
        <strain evidence="2">cv. IRGC 101232</strain>
    </source>
</reference>
<proteinExistence type="predicted"/>
<accession>J3KVQ5</accession>
<organism evidence="2">
    <name type="scientific">Oryza brachyantha</name>
    <name type="common">malo sina</name>
    <dbReference type="NCBI Taxonomy" id="4533"/>
    <lineage>
        <taxon>Eukaryota</taxon>
        <taxon>Viridiplantae</taxon>
        <taxon>Streptophyta</taxon>
        <taxon>Embryophyta</taxon>
        <taxon>Tracheophyta</taxon>
        <taxon>Spermatophyta</taxon>
        <taxon>Magnoliopsida</taxon>
        <taxon>Liliopsida</taxon>
        <taxon>Poales</taxon>
        <taxon>Poaceae</taxon>
        <taxon>BOP clade</taxon>
        <taxon>Oryzoideae</taxon>
        <taxon>Oryzeae</taxon>
        <taxon>Oryzinae</taxon>
        <taxon>Oryza</taxon>
    </lineage>
</organism>
<protein>
    <submittedName>
        <fullName evidence="2">Uncharacterized protein</fullName>
    </submittedName>
</protein>
<feature type="compositionally biased region" description="Low complexity" evidence="1">
    <location>
        <begin position="79"/>
        <end position="98"/>
    </location>
</feature>